<dbReference type="PANTHER" id="PTHR34145:SF68">
    <property type="entry name" value="FBD DOMAIN-CONTAINING PROTEIN"/>
    <property type="match status" value="1"/>
</dbReference>
<evidence type="ECO:0000313" key="3">
    <source>
        <dbReference type="EMBL" id="KAF4676524.1"/>
    </source>
</evidence>
<dbReference type="InterPro" id="IPR055411">
    <property type="entry name" value="LRR_FXL15/At3g58940/PEG3-like"/>
</dbReference>
<accession>A0A7J6MYN8</accession>
<reference evidence="3 4" key="1">
    <citation type="submission" date="2020-04" db="EMBL/GenBank/DDBJ databases">
        <title>Perkinsus chesapeaki whole genome sequence.</title>
        <authorList>
            <person name="Bogema D.R."/>
        </authorList>
    </citation>
    <scope>NUCLEOTIDE SEQUENCE [LARGE SCALE GENOMIC DNA]</scope>
    <source>
        <strain evidence="3">ATCC PRA-425</strain>
    </source>
</reference>
<dbReference type="SUPFAM" id="SSF52047">
    <property type="entry name" value="RNI-like"/>
    <property type="match status" value="1"/>
</dbReference>
<dbReference type="InterPro" id="IPR032675">
    <property type="entry name" value="LRR_dom_sf"/>
</dbReference>
<organism evidence="3 4">
    <name type="scientific">Perkinsus chesapeaki</name>
    <name type="common">Clam parasite</name>
    <name type="synonym">Perkinsus andrewsi</name>
    <dbReference type="NCBI Taxonomy" id="330153"/>
    <lineage>
        <taxon>Eukaryota</taxon>
        <taxon>Sar</taxon>
        <taxon>Alveolata</taxon>
        <taxon>Perkinsozoa</taxon>
        <taxon>Perkinsea</taxon>
        <taxon>Perkinsida</taxon>
        <taxon>Perkinsidae</taxon>
        <taxon>Perkinsus</taxon>
    </lineage>
</organism>
<protein>
    <recommendedName>
        <fullName evidence="2">F-box/LRR-repeat protein 15/At3g58940/PEG3-like LRR domain-containing protein</fullName>
    </recommendedName>
</protein>
<dbReference type="OrthoDB" id="439199at2759"/>
<sequence length="1471" mass="163220">MPPARVHLLNINPWMFEPSNRCIRDVFGVIRDIEENNKNCRALGHHQQQPSATTTIELDTTFRRRIEVVRMTLSGFMVHQQELPPLKVTLSNIRLLSLTYCTFPFTSNALPDGIRQVPWMPSMPVLDRLELRHMMAMNTTLTTVSGVVTSYRHHHLASHIDWDINIIVDALLEGILHRIPSLTTLLIDSSSSITNPDIPTNAPNLKYLTLSHCPRIMAICVEKVLRDCKGLIMLDTRTLTQLANEIHTDCMGNIQTLWLPPGVKEEYLAGILSHGHTKCLKYLGISEIEDINLSGASPTLETLSINRSERMPLPNISSFTITPQQHLERLSITFCRFDTARFRINGTFTKLKILSLQNVVYSHAQLSLLLSSTPFLTALDIALCDQTTVLPNNQQQQQRQRDPNSAARDDLEPLRVPGTSNPAIPVKFPRLKYLCLTGSKKVHYSAIVPSIISNANVLEHLKLLKIRPVYSIRSPSSDLHTVMISLLPPLPSTRVRLVRDILSEPTAAGERLLLEYSKRSEVDIFVAALTNQCWSMKSLVLSGSGSSYYDTSISNGVGNTTRLLQEYELFNGTNGSSSDISYLPSAAVAGGGDMRMRSVRDSVNNHYNALAAYNKHHYRSQISKVDGAWSATDGRHHTSQQQSVDDIHETYDTAMDGDGSSRSDGDDGIGEDEISAEDSIMLDVMIELTIAIALGLIARIVAVNEIIHSSYNNNTTTTKQQQEEEGDLRRRVRISRRRGPPGVPDATLDGHPLEDDDDEGGAAAAISDDDDDDTPMLVLPSPTAVTPPSPVGDIMDDDDIIAAPPPPSISVAPHPPPLRSIQQLIIMHRMPMSGLELDAPPGSIEWDAYYRETMAILMSAPVRSTFNILTSTSTSNVNQDNRVSSGSLEAKHKAVYEYGKAYESMLGRYNAMKTAQATVMTQLPDRQQEQMLWKGLLIQATGVYPTEGAYSSKIISHRKALLRYKDSPRDLREYLSSRRAVNIELTGLLYRRLAQIPNTDRWGARCRPTEDRENDIITGCLRNALTPAGVIGGGIAILPLREGSSYLPKLFDNIPVHLMAPLLVDRLTSSSSSSLPSSSMATTTIDDVGLIAQYSEVMEMCISMHIQFDTIELKQPGYHIVQTAIAEANAKDRSTRGPLPALPVEIQDNLSLIRVAVAMVTTGRAELEARSRPIEEATAQRRKTAIHRLLMSLVYGRLINPVVLPVDRLETLSLDTLVELLRVSVNAMAVSLYKLRSGKVYGNIIERVSHTSITNPPWCSRSLEAMKLKYPALTNLSRGDDDDSDNEDNGYEPWVKLEAFKHIRSKFPNLVVLQVELPEPTLSQLHHIIEGGMNPPVRSSGSLKRINVPPRFSLCHTTLLPRVHTLPYRCNDDAGEDDPPAAKRSRLTYVNSSSDGTTVNPGLRRVASNTSVATTTRLSQTGDGGDTIDNPILHFNSVDTEWYRTTQCTSVKEDMMKLEWRQCSDRDLAIN</sequence>
<dbReference type="Gene3D" id="3.80.10.10">
    <property type="entry name" value="Ribonuclease Inhibitor"/>
    <property type="match status" value="1"/>
</dbReference>
<keyword evidence="4" id="KW-1185">Reference proteome</keyword>
<feature type="region of interest" description="Disordered" evidence="1">
    <location>
        <begin position="392"/>
        <end position="418"/>
    </location>
</feature>
<dbReference type="PANTHER" id="PTHR34145">
    <property type="entry name" value="OS02G0105600 PROTEIN"/>
    <property type="match status" value="1"/>
</dbReference>
<dbReference type="Pfam" id="PF24758">
    <property type="entry name" value="LRR_At5g56370"/>
    <property type="match status" value="1"/>
</dbReference>
<feature type="compositionally biased region" description="Basic and acidic residues" evidence="1">
    <location>
        <begin position="399"/>
        <end position="413"/>
    </location>
</feature>
<comment type="caution">
    <text evidence="3">The sequence shown here is derived from an EMBL/GenBank/DDBJ whole genome shotgun (WGS) entry which is preliminary data.</text>
</comment>
<feature type="compositionally biased region" description="Basic residues" evidence="1">
    <location>
        <begin position="730"/>
        <end position="739"/>
    </location>
</feature>
<feature type="region of interest" description="Disordered" evidence="1">
    <location>
        <begin position="714"/>
        <end position="774"/>
    </location>
</feature>
<evidence type="ECO:0000259" key="2">
    <source>
        <dbReference type="Pfam" id="PF24758"/>
    </source>
</evidence>
<dbReference type="InterPro" id="IPR053772">
    <property type="entry name" value="At1g61320/At1g61330-like"/>
</dbReference>
<evidence type="ECO:0000313" key="4">
    <source>
        <dbReference type="Proteomes" id="UP000591131"/>
    </source>
</evidence>
<name>A0A7J6MYN8_PERCH</name>
<gene>
    <name evidence="3" type="ORF">FOL47_005960</name>
</gene>
<feature type="domain" description="F-box/LRR-repeat protein 15/At3g58940/PEG3-like LRR" evidence="2">
    <location>
        <begin position="306"/>
        <end position="384"/>
    </location>
</feature>
<dbReference type="Proteomes" id="UP000591131">
    <property type="component" value="Unassembled WGS sequence"/>
</dbReference>
<proteinExistence type="predicted"/>
<dbReference type="EMBL" id="JAAPAO010000033">
    <property type="protein sequence ID" value="KAF4676524.1"/>
    <property type="molecule type" value="Genomic_DNA"/>
</dbReference>
<feature type="region of interest" description="Disordered" evidence="1">
    <location>
        <begin position="651"/>
        <end position="672"/>
    </location>
</feature>
<evidence type="ECO:0000256" key="1">
    <source>
        <dbReference type="SAM" id="MobiDB-lite"/>
    </source>
</evidence>